<evidence type="ECO:0000259" key="2">
    <source>
        <dbReference type="Pfam" id="PF24656"/>
    </source>
</evidence>
<dbReference type="Pfam" id="PF24652">
    <property type="entry name" value="CEP76_C"/>
    <property type="match status" value="1"/>
</dbReference>
<evidence type="ECO:0000313" key="4">
    <source>
        <dbReference type="Proteomes" id="UP000324832"/>
    </source>
</evidence>
<sequence length="1411" mass="162179">MSEIIELHSYGDISAATNSDEYQEIDISKGNNVNPKIIIDDHSERDFFIKMDANSLKKPRVKHKISKKGTSNIMDFITSEIISNSDILEKNIVNIEELDEEEKSYLQKSSRALSMLPVKRCFIDLEYGSKRYEINPTLSGVNVNTDSQKHSLAEYTEPRYFDDIVIDYDICETRRKSKYLDLSIKYLKFTHHHNFSLEELLVSKLEELYSEYIQIAESLKDLLLNIEVARRTRDSLKQKFLKISPKKKDNSKYDPLIQKYTKFLLDNKDNYFKKLKEKRKLSNSISSIWSDISLVRDKFKNVQTPHVLKIDNISLNDQEISKKWNDLFELEYSDILTKLEYDYVKKYIEYTSQYTQTEKERSKVRKPKIQINPEEIKEKAQETVNFILACETNMTLHYDETILRNILKNKHKDSKNFYFKVYVDNFFVCISDSFAIDNYCKKKLLESLTIQILPTNNVLYIILYENNEEVSSCSIDLLNRKKNKIDLMKHTLIYDKVITPELGSVGSGYTIKDISAVNKIRLKSSNTFEGKLFTTCNVLIKVIWNDNLNENQNDCIKEQINTKIHIERIMHGVEEGNLNSLLRIISDLYDYEVSDNNVINSVKEISKTKLEYEEIFSIEECAEFIRYKLLLLRNSGANTNLKNQAIPLFSSQVSTEQLNCLQATETTEDVEYMKRKIDEMDPIDTQRYIGIQFINKLNEKISKELNERLSSKTHKDVVKDFKDLSLRSIFTFTPKMALAEPSGAVLKHQMEERLATEQDIYVTVLRVFNLFERGTVATDQLLENDADNDIAGFRMRSLRPFVRISYKDASVQSPTAVGSHPTWNFTVRMSTKLKPLCSLHVNIYDEHKVSVTEEDTDRQTFMYRSCNRWLGTLSIPIHAVLANGALRGTFKVTTPPQILGYESSSTETSSIIPEIKRLMRKDSAFLTLEIKTSLSEYGGCQIYQQPFLESDHVIKHLNSFVTEFMNDFPNRNISLTFVDSSGRNKCVTEFIQPLNMPGSENFPRDPQRVRTSSRSSIVSKNSQKRFADVNTRDTEDKEITLEELMNFALRYVALIPTYELVDSHVVTLKGVVRIIFELILNILQFDFELDLESLLCLQELLKVVYGSPLDHSLLLASYFVQLGIRAWVVIGFSLPRGISSYVLVKYRNNHVIMSGEDECGGGWFSRRDDVSLAVFDAVSGERHDVRDVGCPLKTVHFAFDCENVFNKSVFVVKEPAVSYAYSSAVDVDSLRTHLEERIKDKVQKWRWNVKTIWNRYLSGLLRETLPSWECWSFHPREEKPSPGHRLKHLMTTYKIFGFPLNMAYVNTRAVVSRVKACLAGAVGGVTGGAELAHAVEVFSYPNHVIFGFPLNMAYVNTRAVVSRVKACLAGAVGGVTGGAELALAVEVFSYPNHVVSVWVYLAEATLSTQTI</sequence>
<evidence type="ECO:0000313" key="3">
    <source>
        <dbReference type="EMBL" id="VVC96440.1"/>
    </source>
</evidence>
<dbReference type="EMBL" id="FZQP02002736">
    <property type="protein sequence ID" value="VVC96440.1"/>
    <property type="molecule type" value="Genomic_DNA"/>
</dbReference>
<accession>A0A5E4QF74</accession>
<organism evidence="3 4">
    <name type="scientific">Leptidea sinapis</name>
    <dbReference type="NCBI Taxonomy" id="189913"/>
    <lineage>
        <taxon>Eukaryota</taxon>
        <taxon>Metazoa</taxon>
        <taxon>Ecdysozoa</taxon>
        <taxon>Arthropoda</taxon>
        <taxon>Hexapoda</taxon>
        <taxon>Insecta</taxon>
        <taxon>Pterygota</taxon>
        <taxon>Neoptera</taxon>
        <taxon>Endopterygota</taxon>
        <taxon>Lepidoptera</taxon>
        <taxon>Glossata</taxon>
        <taxon>Ditrysia</taxon>
        <taxon>Papilionoidea</taxon>
        <taxon>Pieridae</taxon>
        <taxon>Dismorphiinae</taxon>
        <taxon>Leptidea</taxon>
    </lineage>
</organism>
<feature type="domain" description="CEP76/DRC7 peptidase-like" evidence="2">
    <location>
        <begin position="1097"/>
        <end position="1205"/>
    </location>
</feature>
<dbReference type="Pfam" id="PF24656">
    <property type="entry name" value="CEPT76_peptidase"/>
    <property type="match status" value="1"/>
</dbReference>
<dbReference type="SUPFAM" id="SSF49562">
    <property type="entry name" value="C2 domain (Calcium/lipid-binding domain, CaLB)"/>
    <property type="match status" value="1"/>
</dbReference>
<reference evidence="3 4" key="1">
    <citation type="submission" date="2017-07" db="EMBL/GenBank/DDBJ databases">
        <authorList>
            <person name="Talla V."/>
            <person name="Backstrom N."/>
        </authorList>
    </citation>
    <scope>NUCLEOTIDE SEQUENCE [LARGE SCALE GENOMIC DNA]</scope>
</reference>
<gene>
    <name evidence="3" type="ORF">LSINAPIS_LOCUS7945</name>
</gene>
<dbReference type="Proteomes" id="UP000324832">
    <property type="component" value="Unassembled WGS sequence"/>
</dbReference>
<evidence type="ECO:0008006" key="5">
    <source>
        <dbReference type="Google" id="ProtNLM"/>
    </source>
</evidence>
<dbReference type="GO" id="GO:1905515">
    <property type="term" value="P:non-motile cilium assembly"/>
    <property type="evidence" value="ECO:0007669"/>
    <property type="project" value="TreeGrafter"/>
</dbReference>
<proteinExistence type="predicted"/>
<protein>
    <recommendedName>
        <fullName evidence="5">C2 domain-containing protein</fullName>
    </recommendedName>
</protein>
<dbReference type="InterPro" id="IPR052434">
    <property type="entry name" value="Tectonic-like_complex_comp"/>
</dbReference>
<dbReference type="GO" id="GO:1904491">
    <property type="term" value="P:protein localization to ciliary transition zone"/>
    <property type="evidence" value="ECO:0007669"/>
    <property type="project" value="TreeGrafter"/>
</dbReference>
<feature type="domain" description="Centrosomal protein of 76 kDa C-terminal" evidence="1">
    <location>
        <begin position="1314"/>
        <end position="1402"/>
    </location>
</feature>
<dbReference type="PANTHER" id="PTHR20837:SF0">
    <property type="entry name" value="COILED-COIL AND C2 DOMAIN-CONTAINING PROTEIN 2A"/>
    <property type="match status" value="1"/>
</dbReference>
<name>A0A5E4QF74_9NEOP</name>
<evidence type="ECO:0000259" key="1">
    <source>
        <dbReference type="Pfam" id="PF24652"/>
    </source>
</evidence>
<dbReference type="InterPro" id="IPR056290">
    <property type="entry name" value="CEPT76/DRC7_peptidase-like_dom"/>
</dbReference>
<dbReference type="GO" id="GO:0035869">
    <property type="term" value="C:ciliary transition zone"/>
    <property type="evidence" value="ECO:0007669"/>
    <property type="project" value="TreeGrafter"/>
</dbReference>
<keyword evidence="4" id="KW-1185">Reference proteome</keyword>
<dbReference type="InterPro" id="IPR056288">
    <property type="entry name" value="CEP76_C"/>
</dbReference>
<dbReference type="InterPro" id="IPR035892">
    <property type="entry name" value="C2_domain_sf"/>
</dbReference>
<dbReference type="PANTHER" id="PTHR20837">
    <property type="entry name" value="CENTROSOMAL PROTEIN-RELATED"/>
    <property type="match status" value="1"/>
</dbReference>